<accession>A0AAV8RKD0</accession>
<dbReference type="AlphaFoldDB" id="A0AAV8RKD0"/>
<evidence type="ECO:0000256" key="1">
    <source>
        <dbReference type="SAM" id="Phobius"/>
    </source>
</evidence>
<comment type="caution">
    <text evidence="3">The sequence shown here is derived from an EMBL/GenBank/DDBJ whole genome shotgun (WGS) entry which is preliminary data.</text>
</comment>
<dbReference type="Proteomes" id="UP001222027">
    <property type="component" value="Unassembled WGS sequence"/>
</dbReference>
<keyword evidence="2" id="KW-0732">Signal</keyword>
<protein>
    <submittedName>
        <fullName evidence="3">Uncharacterized protein</fullName>
    </submittedName>
</protein>
<keyword evidence="4" id="KW-1185">Reference proteome</keyword>
<gene>
    <name evidence="3" type="ORF">OPV22_005150</name>
</gene>
<dbReference type="PANTHER" id="PTHR34672:SF17">
    <property type="entry name" value="POLLEN-SPECIFIC ARABINOGALACTA PROTEIN BAN102"/>
    <property type="match status" value="1"/>
</dbReference>
<organism evidence="3 4">
    <name type="scientific">Ensete ventricosum</name>
    <name type="common">Abyssinian banana</name>
    <name type="synonym">Musa ensete</name>
    <dbReference type="NCBI Taxonomy" id="4639"/>
    <lineage>
        <taxon>Eukaryota</taxon>
        <taxon>Viridiplantae</taxon>
        <taxon>Streptophyta</taxon>
        <taxon>Embryophyta</taxon>
        <taxon>Tracheophyta</taxon>
        <taxon>Spermatophyta</taxon>
        <taxon>Magnoliopsida</taxon>
        <taxon>Liliopsida</taxon>
        <taxon>Zingiberales</taxon>
        <taxon>Musaceae</taxon>
        <taxon>Ensete</taxon>
    </lineage>
</organism>
<keyword evidence="1" id="KW-0472">Membrane</keyword>
<feature type="transmembrane region" description="Helical" evidence="1">
    <location>
        <begin position="38"/>
        <end position="64"/>
    </location>
</feature>
<keyword evidence="1" id="KW-1133">Transmembrane helix</keyword>
<dbReference type="PANTHER" id="PTHR34672">
    <property type="entry name" value="POLLEN-SPECIFIC ARABINOGALACTA PROTEIN BAN102"/>
    <property type="match status" value="1"/>
</dbReference>
<feature type="signal peptide" evidence="2">
    <location>
        <begin position="1"/>
        <end position="22"/>
    </location>
</feature>
<feature type="transmembrane region" description="Helical" evidence="1">
    <location>
        <begin position="124"/>
        <end position="142"/>
    </location>
</feature>
<evidence type="ECO:0000256" key="2">
    <source>
        <dbReference type="SAM" id="SignalP"/>
    </source>
</evidence>
<reference evidence="3 4" key="1">
    <citation type="submission" date="2022-12" db="EMBL/GenBank/DDBJ databases">
        <title>Chromosome-scale assembly of the Ensete ventricosum genome.</title>
        <authorList>
            <person name="Dussert Y."/>
            <person name="Stocks J."/>
            <person name="Wendawek A."/>
            <person name="Woldeyes F."/>
            <person name="Nichols R.A."/>
            <person name="Borrell J.S."/>
        </authorList>
    </citation>
    <scope>NUCLEOTIDE SEQUENCE [LARGE SCALE GENOMIC DNA]</scope>
    <source>
        <strain evidence="4">cv. Maze</strain>
        <tissue evidence="3">Seeds</tissue>
    </source>
</reference>
<feature type="chain" id="PRO_5043541161" evidence="2">
    <location>
        <begin position="23"/>
        <end position="177"/>
    </location>
</feature>
<sequence length="177" mass="17838">MEMGKFACAVLVAAASATAALAADAPAPGPASASFAVTPAVGAVIGASVLSFFAFYLHVAVAVVSGGRFGTVRTCAGPTVLGGGSTLDDPYRHARKPSLERARLPSVASFPAPQEAASGTGASLVAALILPALGYLSFFYSYNFDSSHLLSFQQILSSPSVPRSTVVDAAVHGQGHK</sequence>
<proteinExistence type="predicted"/>
<evidence type="ECO:0000313" key="4">
    <source>
        <dbReference type="Proteomes" id="UP001222027"/>
    </source>
</evidence>
<dbReference type="InterPro" id="IPR044702">
    <property type="entry name" value="AGP23/40"/>
</dbReference>
<keyword evidence="1" id="KW-0812">Transmembrane</keyword>
<dbReference type="EMBL" id="JAQQAF010000002">
    <property type="protein sequence ID" value="KAJ8504264.1"/>
    <property type="molecule type" value="Genomic_DNA"/>
</dbReference>
<name>A0AAV8RKD0_ENSVE</name>
<evidence type="ECO:0000313" key="3">
    <source>
        <dbReference type="EMBL" id="KAJ8504264.1"/>
    </source>
</evidence>